<keyword evidence="7" id="KW-0503">Monooxygenase</keyword>
<dbReference type="InterPro" id="IPR036188">
    <property type="entry name" value="FAD/NAD-bd_sf"/>
</dbReference>
<gene>
    <name evidence="8" type="ORF">LQ327_18705</name>
</gene>
<organism evidence="8 9">
    <name type="scientific">Actinomycetospora endophytica</name>
    <dbReference type="NCBI Taxonomy" id="2291215"/>
    <lineage>
        <taxon>Bacteria</taxon>
        <taxon>Bacillati</taxon>
        <taxon>Actinomycetota</taxon>
        <taxon>Actinomycetes</taxon>
        <taxon>Pseudonocardiales</taxon>
        <taxon>Pseudonocardiaceae</taxon>
        <taxon>Actinomycetospora</taxon>
    </lineage>
</organism>
<name>A0ABS8PAY0_9PSEU</name>
<comment type="cofactor">
    <cofactor evidence="1">
        <name>FAD</name>
        <dbReference type="ChEBI" id="CHEBI:57692"/>
    </cofactor>
</comment>
<evidence type="ECO:0000256" key="1">
    <source>
        <dbReference type="ARBA" id="ARBA00001974"/>
    </source>
</evidence>
<accession>A0ABS8PAY0</accession>
<evidence type="ECO:0000256" key="7">
    <source>
        <dbReference type="ARBA" id="ARBA00023033"/>
    </source>
</evidence>
<keyword evidence="3" id="KW-0285">Flavoprotein</keyword>
<dbReference type="Proteomes" id="UP001199469">
    <property type="component" value="Unassembled WGS sequence"/>
</dbReference>
<comment type="similarity">
    <text evidence="2">Belongs to the FAD-binding monooxygenase family.</text>
</comment>
<evidence type="ECO:0000256" key="5">
    <source>
        <dbReference type="ARBA" id="ARBA00022857"/>
    </source>
</evidence>
<protein>
    <submittedName>
        <fullName evidence="8">NAD(P)/FAD-dependent oxidoreductase</fullName>
    </submittedName>
</protein>
<reference evidence="8 9" key="1">
    <citation type="submission" date="2021-11" db="EMBL/GenBank/DDBJ databases">
        <title>Draft genome sequence of Actinomycetospora sp. SF1 isolated from the rhizosphere soil.</title>
        <authorList>
            <person name="Duangmal K."/>
            <person name="Chantavorakit T."/>
        </authorList>
    </citation>
    <scope>NUCLEOTIDE SEQUENCE [LARGE SCALE GENOMIC DNA]</scope>
    <source>
        <strain evidence="8 9">TBRC 5722</strain>
    </source>
</reference>
<keyword evidence="9" id="KW-1185">Reference proteome</keyword>
<proteinExistence type="inferred from homology"/>
<evidence type="ECO:0000256" key="4">
    <source>
        <dbReference type="ARBA" id="ARBA00022827"/>
    </source>
</evidence>
<dbReference type="EMBL" id="JAJNDB010000004">
    <property type="protein sequence ID" value="MCD2195404.1"/>
    <property type="molecule type" value="Genomic_DNA"/>
</dbReference>
<dbReference type="PANTHER" id="PTHR43098:SF3">
    <property type="entry name" value="L-ORNITHINE N(5)-MONOOXYGENASE-RELATED"/>
    <property type="match status" value="1"/>
</dbReference>
<dbReference type="SUPFAM" id="SSF51905">
    <property type="entry name" value="FAD/NAD(P)-binding domain"/>
    <property type="match status" value="3"/>
</dbReference>
<dbReference type="Gene3D" id="3.50.50.60">
    <property type="entry name" value="FAD/NAD(P)-binding domain"/>
    <property type="match status" value="2"/>
</dbReference>
<keyword evidence="4" id="KW-0274">FAD</keyword>
<dbReference type="InterPro" id="IPR050775">
    <property type="entry name" value="FAD-binding_Monooxygenases"/>
</dbReference>
<comment type="caution">
    <text evidence="8">The sequence shown here is derived from an EMBL/GenBank/DDBJ whole genome shotgun (WGS) entry which is preliminary data.</text>
</comment>
<keyword evidence="5" id="KW-0521">NADP</keyword>
<dbReference type="PANTHER" id="PTHR43098">
    <property type="entry name" value="L-ORNITHINE N(5)-MONOOXYGENASE-RELATED"/>
    <property type="match status" value="1"/>
</dbReference>
<sequence length="519" mass="56786">MLHRLRGLGFSARVLEAADGVGGTWYWNRYPGARCDSESYYYCYSFDPELEQEWRWTERYPRQPEILAYLEHVADRFDLRRDIDFGVRVASAVRDDDGWSVTDTDGRVRRCRWLVTAVGCLSAANVPDLPGLADFTGPWHHTGRWPHDGVDVAGKRVGLVGTGSTGIQAVPVLAEAAAHLSVFQRTANYSIPARNAPVSEAEVAATKADYPEIRRVQRESTNGHPFLVADVDALALSDDERDGVYQRAWDRGGLRFRAAVKDLLSDPAVNETASDFIREKIHETVADPATAEALTPRDHYFATKRPPIDTGYFETYNRSDVSLVDVRADPIASVTPDGLRLASGAEHELDVLVFATGFDALTGPLLSIDVRGRDGVALRDAWAEGPRTHLGLGVAGFPDLFTITGPGSPSVLTNMPTAIEQHVDWIADLLVRLRETGETAEPTRAAEDAWAARVQEAADATLLPQAASSWYLGANVPGKPRVFLPFAGGMNHYRRACDDEAAAGYPGFGLRPRACVSVS</sequence>
<evidence type="ECO:0000256" key="3">
    <source>
        <dbReference type="ARBA" id="ARBA00022630"/>
    </source>
</evidence>
<evidence type="ECO:0000313" key="9">
    <source>
        <dbReference type="Proteomes" id="UP001199469"/>
    </source>
</evidence>
<evidence type="ECO:0000256" key="6">
    <source>
        <dbReference type="ARBA" id="ARBA00023002"/>
    </source>
</evidence>
<evidence type="ECO:0000313" key="8">
    <source>
        <dbReference type="EMBL" id="MCD2195404.1"/>
    </source>
</evidence>
<evidence type="ECO:0000256" key="2">
    <source>
        <dbReference type="ARBA" id="ARBA00010139"/>
    </source>
</evidence>
<keyword evidence="6" id="KW-0560">Oxidoreductase</keyword>